<proteinExistence type="inferred from homology"/>
<gene>
    <name evidence="4" type="ORF">HPT30_09540</name>
</gene>
<name>A0A850EHJ5_9BACL</name>
<evidence type="ECO:0000313" key="4">
    <source>
        <dbReference type="EMBL" id="NUU60585.1"/>
    </source>
</evidence>
<dbReference type="EMBL" id="JABWCS010000202">
    <property type="protein sequence ID" value="NUU60585.1"/>
    <property type="molecule type" value="Genomic_DNA"/>
</dbReference>
<protein>
    <submittedName>
        <fullName evidence="4">PspA/IM30 family protein</fullName>
    </submittedName>
</protein>
<comment type="similarity">
    <text evidence="1">Belongs to the PspA/Vipp/IM30 family.</text>
</comment>
<feature type="region of interest" description="Disordered" evidence="3">
    <location>
        <begin position="143"/>
        <end position="165"/>
    </location>
</feature>
<dbReference type="InterPro" id="IPR007157">
    <property type="entry name" value="PspA_VIPP1"/>
</dbReference>
<feature type="compositionally biased region" description="Polar residues" evidence="3">
    <location>
        <begin position="148"/>
        <end position="161"/>
    </location>
</feature>
<sequence>MSILNRIATLTKAALNEGLNKLENPILLTGQYLRDLEEEIETAERNERDLQVAATVLERRKQEYTKLVEQSESEALNAMAQGNEEAARLAVVAKLRYTESIQECVTGLEETRQTLATLEANITRAKEERTRLKAKRAELAERARKASETIQSAPRSNSGSANDYGKYGLNATNTASRGFERMEEKINEWEVLAEQSGHIARPAVDPKLSQAVDLELERLRSQKNNGK</sequence>
<dbReference type="Proteomes" id="UP000564806">
    <property type="component" value="Unassembled WGS sequence"/>
</dbReference>
<organism evidence="4 5">
    <name type="scientific">Paenibacillus agri</name>
    <dbReference type="NCBI Taxonomy" id="2744309"/>
    <lineage>
        <taxon>Bacteria</taxon>
        <taxon>Bacillati</taxon>
        <taxon>Bacillota</taxon>
        <taxon>Bacilli</taxon>
        <taxon>Bacillales</taxon>
        <taxon>Paenibacillaceae</taxon>
        <taxon>Paenibacillus</taxon>
    </lineage>
</organism>
<keyword evidence="5" id="KW-1185">Reference proteome</keyword>
<comment type="caution">
    <text evidence="4">The sequence shown here is derived from an EMBL/GenBank/DDBJ whole genome shotgun (WGS) entry which is preliminary data.</text>
</comment>
<dbReference type="PANTHER" id="PTHR31088:SF6">
    <property type="entry name" value="PHAGE SHOCK PROTEIN A"/>
    <property type="match status" value="1"/>
</dbReference>
<dbReference type="Pfam" id="PF04012">
    <property type="entry name" value="PspA_IM30"/>
    <property type="match status" value="1"/>
</dbReference>
<evidence type="ECO:0000256" key="1">
    <source>
        <dbReference type="ARBA" id="ARBA00043985"/>
    </source>
</evidence>
<evidence type="ECO:0000256" key="3">
    <source>
        <dbReference type="SAM" id="MobiDB-lite"/>
    </source>
</evidence>
<evidence type="ECO:0000313" key="5">
    <source>
        <dbReference type="Proteomes" id="UP000564806"/>
    </source>
</evidence>
<keyword evidence="2" id="KW-0175">Coiled coil</keyword>
<accession>A0A850EHJ5</accession>
<reference evidence="4" key="1">
    <citation type="submission" date="2020-06" db="EMBL/GenBank/DDBJ databases">
        <title>Paenibacillus sp. nov., isolated from soil.</title>
        <authorList>
            <person name="Seo Y.L."/>
        </authorList>
    </citation>
    <scope>NUCLEOTIDE SEQUENCE [LARGE SCALE GENOMIC DNA]</scope>
    <source>
        <strain evidence="4">JW14</strain>
    </source>
</reference>
<feature type="coiled-coil region" evidence="2">
    <location>
        <begin position="33"/>
        <end position="74"/>
    </location>
</feature>
<dbReference type="AlphaFoldDB" id="A0A850EHJ5"/>
<dbReference type="RefSeq" id="WP_175371165.1">
    <property type="nucleotide sequence ID" value="NZ_JABWCS010000202.1"/>
</dbReference>
<dbReference type="PANTHER" id="PTHR31088">
    <property type="entry name" value="MEMBRANE-ASSOCIATED PROTEIN VIPP1, CHLOROPLASTIC"/>
    <property type="match status" value="1"/>
</dbReference>
<evidence type="ECO:0000256" key="2">
    <source>
        <dbReference type="SAM" id="Coils"/>
    </source>
</evidence>